<dbReference type="AlphaFoldDB" id="A0ABD1W921"/>
<evidence type="ECO:0000313" key="1">
    <source>
        <dbReference type="EMBL" id="KAL2546164.1"/>
    </source>
</evidence>
<protein>
    <submittedName>
        <fullName evidence="1">Uncharacterized protein</fullName>
    </submittedName>
</protein>
<evidence type="ECO:0000313" key="2">
    <source>
        <dbReference type="Proteomes" id="UP001604277"/>
    </source>
</evidence>
<sequence>MISSGLCPKGIDTLCHSSTIGYRYPLHQKYLEKNTLKHPPKPSKEPHLSSHFSAYFIPIFSTLYPPSNPLKISAKLPPNSLQKTTPICHLTLKKLPFCCP</sequence>
<accession>A0ABD1W921</accession>
<keyword evidence="2" id="KW-1185">Reference proteome</keyword>
<dbReference type="Proteomes" id="UP001604277">
    <property type="component" value="Unassembled WGS sequence"/>
</dbReference>
<gene>
    <name evidence="1" type="ORF">Fot_15397</name>
</gene>
<dbReference type="EMBL" id="JBFOLJ010000004">
    <property type="protein sequence ID" value="KAL2546164.1"/>
    <property type="molecule type" value="Genomic_DNA"/>
</dbReference>
<organism evidence="1 2">
    <name type="scientific">Forsythia ovata</name>
    <dbReference type="NCBI Taxonomy" id="205694"/>
    <lineage>
        <taxon>Eukaryota</taxon>
        <taxon>Viridiplantae</taxon>
        <taxon>Streptophyta</taxon>
        <taxon>Embryophyta</taxon>
        <taxon>Tracheophyta</taxon>
        <taxon>Spermatophyta</taxon>
        <taxon>Magnoliopsida</taxon>
        <taxon>eudicotyledons</taxon>
        <taxon>Gunneridae</taxon>
        <taxon>Pentapetalae</taxon>
        <taxon>asterids</taxon>
        <taxon>lamiids</taxon>
        <taxon>Lamiales</taxon>
        <taxon>Oleaceae</taxon>
        <taxon>Forsythieae</taxon>
        <taxon>Forsythia</taxon>
    </lineage>
</organism>
<comment type="caution">
    <text evidence="1">The sequence shown here is derived from an EMBL/GenBank/DDBJ whole genome shotgun (WGS) entry which is preliminary data.</text>
</comment>
<proteinExistence type="predicted"/>
<reference evidence="2" key="1">
    <citation type="submission" date="2024-07" db="EMBL/GenBank/DDBJ databases">
        <title>Two chromosome-level genome assemblies of Korean endemic species Abeliophyllum distichum and Forsythia ovata (Oleaceae).</title>
        <authorList>
            <person name="Jang H."/>
        </authorList>
    </citation>
    <scope>NUCLEOTIDE SEQUENCE [LARGE SCALE GENOMIC DNA]</scope>
</reference>
<name>A0ABD1W921_9LAMI</name>